<feature type="chain" id="PRO_5021284370" evidence="1">
    <location>
        <begin position="21"/>
        <end position="72"/>
    </location>
</feature>
<evidence type="ECO:0000313" key="3">
    <source>
        <dbReference type="Proteomes" id="UP000298179"/>
    </source>
</evidence>
<sequence>MIRNTIIAAATIVTAAAALAAPASAKSWHKPHYGYDSVRYEKVCHIEKRKVFAGYDECGNKLWVWKRVRSCH</sequence>
<dbReference type="EMBL" id="SOZD01000003">
    <property type="protein sequence ID" value="TFF22909.1"/>
    <property type="molecule type" value="Genomic_DNA"/>
</dbReference>
<dbReference type="AlphaFoldDB" id="A0A4Y8RIN4"/>
<feature type="signal peptide" evidence="1">
    <location>
        <begin position="1"/>
        <end position="20"/>
    </location>
</feature>
<keyword evidence="1" id="KW-0732">Signal</keyword>
<gene>
    <name evidence="2" type="ORF">E3C22_10660</name>
</gene>
<evidence type="ECO:0000313" key="2">
    <source>
        <dbReference type="EMBL" id="TFF22909.1"/>
    </source>
</evidence>
<name>A0A4Y8RIN4_9HYPH</name>
<evidence type="ECO:0000256" key="1">
    <source>
        <dbReference type="SAM" id="SignalP"/>
    </source>
</evidence>
<protein>
    <submittedName>
        <fullName evidence="2">Uncharacterized protein</fullName>
    </submittedName>
</protein>
<comment type="caution">
    <text evidence="2">The sequence shown here is derived from an EMBL/GenBank/DDBJ whole genome shotgun (WGS) entry which is preliminary data.</text>
</comment>
<organism evidence="2 3">
    <name type="scientific">Jiella endophytica</name>
    <dbReference type="NCBI Taxonomy" id="2558362"/>
    <lineage>
        <taxon>Bacteria</taxon>
        <taxon>Pseudomonadati</taxon>
        <taxon>Pseudomonadota</taxon>
        <taxon>Alphaproteobacteria</taxon>
        <taxon>Hyphomicrobiales</taxon>
        <taxon>Aurantimonadaceae</taxon>
        <taxon>Jiella</taxon>
    </lineage>
</organism>
<proteinExistence type="predicted"/>
<dbReference type="RefSeq" id="WP_134762010.1">
    <property type="nucleotide sequence ID" value="NZ_SOZD01000003.1"/>
</dbReference>
<dbReference type="Proteomes" id="UP000298179">
    <property type="component" value="Unassembled WGS sequence"/>
</dbReference>
<accession>A0A4Y8RIN4</accession>
<dbReference type="OrthoDB" id="7918518at2"/>
<keyword evidence="3" id="KW-1185">Reference proteome</keyword>
<reference evidence="2 3" key="1">
    <citation type="submission" date="2019-03" db="EMBL/GenBank/DDBJ databases">
        <title>Jiella endophytica sp. nov., a novel endophytic bacterium isolated from root of Ficus microcarpa Linn. f.</title>
        <authorList>
            <person name="Tuo L."/>
        </authorList>
    </citation>
    <scope>NUCLEOTIDE SEQUENCE [LARGE SCALE GENOMIC DNA]</scope>
    <source>
        <strain evidence="2 3">CBS5Q-3</strain>
    </source>
</reference>